<evidence type="ECO:0000256" key="1">
    <source>
        <dbReference type="SAM" id="Phobius"/>
    </source>
</evidence>
<proteinExistence type="predicted"/>
<dbReference type="EMBL" id="FPCA01000001">
    <property type="protein sequence ID" value="SFU55038.1"/>
    <property type="molecule type" value="Genomic_DNA"/>
</dbReference>
<feature type="transmembrane region" description="Helical" evidence="1">
    <location>
        <begin position="7"/>
        <end position="24"/>
    </location>
</feature>
<evidence type="ECO:0000313" key="2">
    <source>
        <dbReference type="EMBL" id="SFU55038.1"/>
    </source>
</evidence>
<name>A0A1I7H2W7_9BACT</name>
<dbReference type="AlphaFoldDB" id="A0A1I7H2W7"/>
<evidence type="ECO:0000313" key="3">
    <source>
        <dbReference type="Proteomes" id="UP000182491"/>
    </source>
</evidence>
<accession>A0A1I7H2W7</accession>
<keyword evidence="3" id="KW-1185">Reference proteome</keyword>
<organism evidence="2 3">
    <name type="scientific">Pontibacter akesuensis</name>
    <dbReference type="NCBI Taxonomy" id="388950"/>
    <lineage>
        <taxon>Bacteria</taxon>
        <taxon>Pseudomonadati</taxon>
        <taxon>Bacteroidota</taxon>
        <taxon>Cytophagia</taxon>
        <taxon>Cytophagales</taxon>
        <taxon>Hymenobacteraceae</taxon>
        <taxon>Pontibacter</taxon>
    </lineage>
</organism>
<gene>
    <name evidence="2" type="ORF">SAMN04487941_1458</name>
</gene>
<dbReference type="Proteomes" id="UP000182491">
    <property type="component" value="Unassembled WGS sequence"/>
</dbReference>
<keyword evidence="1" id="KW-1133">Transmembrane helix</keyword>
<protein>
    <submittedName>
        <fullName evidence="2">Uncharacterized protein</fullName>
    </submittedName>
</protein>
<dbReference type="RefSeq" id="WP_068836753.1">
    <property type="nucleotide sequence ID" value="NZ_BMXC01000001.1"/>
</dbReference>
<dbReference type="OrthoDB" id="853850at2"/>
<dbReference type="STRING" id="388950.GCA_001611675_00556"/>
<keyword evidence="1" id="KW-0472">Membrane</keyword>
<reference evidence="3" key="1">
    <citation type="submission" date="2016-10" db="EMBL/GenBank/DDBJ databases">
        <authorList>
            <person name="Varghese N."/>
        </authorList>
    </citation>
    <scope>NUCLEOTIDE SEQUENCE [LARGE SCALE GENOMIC DNA]</scope>
    <source>
        <strain evidence="3">DSM 18820</strain>
    </source>
</reference>
<keyword evidence="1" id="KW-0812">Transmembrane</keyword>
<sequence length="60" mass="7180">MQSRRTFRIVMTIACFFFAGLNAYRIWTGEYESLDVFILVVFLVFGSIYLFILFRKDKPQ</sequence>
<feature type="transmembrane region" description="Helical" evidence="1">
    <location>
        <begin position="36"/>
        <end position="54"/>
    </location>
</feature>